<dbReference type="InterPro" id="IPR000878">
    <property type="entry name" value="4pyrrol_Mease"/>
</dbReference>
<dbReference type="InterPro" id="IPR036291">
    <property type="entry name" value="NAD(P)-bd_dom_sf"/>
</dbReference>
<dbReference type="Proteomes" id="UP001500974">
    <property type="component" value="Unassembled WGS sequence"/>
</dbReference>
<keyword evidence="5" id="KW-0949">S-adenosyl-L-methionine</keyword>
<keyword evidence="4" id="KW-0808">Transferase</keyword>
<evidence type="ECO:0000256" key="7">
    <source>
        <dbReference type="ARBA" id="ARBA00023027"/>
    </source>
</evidence>
<dbReference type="Gene3D" id="3.40.50.720">
    <property type="entry name" value="NAD(P)-binding Rossmann-like Domain"/>
    <property type="match status" value="1"/>
</dbReference>
<dbReference type="PANTHER" id="PTHR45790:SF3">
    <property type="entry name" value="S-ADENOSYL-L-METHIONINE-DEPENDENT UROPORPHYRINOGEN III METHYLTRANSFERASE, CHLOROPLASTIC"/>
    <property type="match status" value="1"/>
</dbReference>
<evidence type="ECO:0000259" key="12">
    <source>
        <dbReference type="Pfam" id="PF00590"/>
    </source>
</evidence>
<reference evidence="13 14" key="1">
    <citation type="journal article" date="2019" name="Int. J. Syst. Evol. Microbiol.">
        <title>The Global Catalogue of Microorganisms (GCM) 10K type strain sequencing project: providing services to taxonomists for standard genome sequencing and annotation.</title>
        <authorList>
            <consortium name="The Broad Institute Genomics Platform"/>
            <consortium name="The Broad Institute Genome Sequencing Center for Infectious Disease"/>
            <person name="Wu L."/>
            <person name="Ma J."/>
        </authorList>
    </citation>
    <scope>NUCLEOTIDE SEQUENCE [LARGE SCALE GENOMIC DNA]</scope>
    <source>
        <strain evidence="13 14">JCM 14917</strain>
    </source>
</reference>
<comment type="pathway">
    <text evidence="1">Porphyrin-containing compound metabolism; siroheme biosynthesis; sirohydrochlorin from precorrin-2: step 1/1.</text>
</comment>
<dbReference type="InterPro" id="IPR050161">
    <property type="entry name" value="Siro_Cobalamin_biosynth"/>
</dbReference>
<keyword evidence="14" id="KW-1185">Reference proteome</keyword>
<keyword evidence="2" id="KW-0169">Cobalamin biosynthesis</keyword>
<dbReference type="Pfam" id="PF00590">
    <property type="entry name" value="TP_methylase"/>
    <property type="match status" value="1"/>
</dbReference>
<keyword evidence="9" id="KW-0627">Porphyrin biosynthesis</keyword>
<dbReference type="PIRSF" id="PIRSF036426">
    <property type="entry name" value="Sirohaem_synth"/>
    <property type="match status" value="1"/>
</dbReference>
<dbReference type="NCBIfam" id="TIGR01470">
    <property type="entry name" value="cysG_Nterm"/>
    <property type="match status" value="1"/>
</dbReference>
<comment type="caution">
    <text evidence="13">The sequence shown here is derived from an EMBL/GenBank/DDBJ whole genome shotgun (WGS) entry which is preliminary data.</text>
</comment>
<keyword evidence="10" id="KW-0511">Multifunctional enzyme</keyword>
<evidence type="ECO:0000256" key="2">
    <source>
        <dbReference type="ARBA" id="ARBA00022573"/>
    </source>
</evidence>
<evidence type="ECO:0000256" key="10">
    <source>
        <dbReference type="ARBA" id="ARBA00023268"/>
    </source>
</evidence>
<dbReference type="CDD" id="cd11642">
    <property type="entry name" value="SUMT"/>
    <property type="match status" value="1"/>
</dbReference>
<dbReference type="InterPro" id="IPR006367">
    <property type="entry name" value="Sirohaem_synthase_N"/>
</dbReference>
<evidence type="ECO:0000256" key="3">
    <source>
        <dbReference type="ARBA" id="ARBA00022603"/>
    </source>
</evidence>
<dbReference type="InterPro" id="IPR014777">
    <property type="entry name" value="4pyrrole_Mease_sub1"/>
</dbReference>
<keyword evidence="6" id="KW-0560">Oxidoreductase</keyword>
<dbReference type="NCBIfam" id="NF004790">
    <property type="entry name" value="PRK06136.1"/>
    <property type="match status" value="1"/>
</dbReference>
<evidence type="ECO:0000256" key="1">
    <source>
        <dbReference type="ARBA" id="ARBA00005010"/>
    </source>
</evidence>
<keyword evidence="7" id="KW-0520">NAD</keyword>
<evidence type="ECO:0000313" key="14">
    <source>
        <dbReference type="Proteomes" id="UP001500974"/>
    </source>
</evidence>
<proteinExistence type="predicted"/>
<name>A0ABN3AMY8_9MICC</name>
<organism evidence="13 14">
    <name type="scientific">Arthrobacter parietis</name>
    <dbReference type="NCBI Taxonomy" id="271434"/>
    <lineage>
        <taxon>Bacteria</taxon>
        <taxon>Bacillati</taxon>
        <taxon>Actinomycetota</taxon>
        <taxon>Actinomycetes</taxon>
        <taxon>Micrococcales</taxon>
        <taxon>Micrococcaceae</taxon>
        <taxon>Arthrobacter</taxon>
    </lineage>
</organism>
<keyword evidence="3" id="KW-0489">Methyltransferase</keyword>
<dbReference type="InterPro" id="IPR035996">
    <property type="entry name" value="4pyrrol_Methylase_sf"/>
</dbReference>
<dbReference type="PANTHER" id="PTHR45790">
    <property type="entry name" value="SIROHEME SYNTHASE-RELATED"/>
    <property type="match status" value="1"/>
</dbReference>
<evidence type="ECO:0000256" key="8">
    <source>
        <dbReference type="ARBA" id="ARBA00023239"/>
    </source>
</evidence>
<dbReference type="RefSeq" id="WP_346027252.1">
    <property type="nucleotide sequence ID" value="NZ_BAAAON010000001.1"/>
</dbReference>
<evidence type="ECO:0000256" key="11">
    <source>
        <dbReference type="ARBA" id="ARBA00047561"/>
    </source>
</evidence>
<gene>
    <name evidence="13" type="primary">cobA</name>
    <name evidence="13" type="ORF">GCM10009784_03400</name>
</gene>
<evidence type="ECO:0000256" key="9">
    <source>
        <dbReference type="ARBA" id="ARBA00023244"/>
    </source>
</evidence>
<evidence type="ECO:0000256" key="4">
    <source>
        <dbReference type="ARBA" id="ARBA00022679"/>
    </source>
</evidence>
<dbReference type="NCBIfam" id="TIGR01469">
    <property type="entry name" value="cobA_cysG_Cterm"/>
    <property type="match status" value="1"/>
</dbReference>
<dbReference type="InterPro" id="IPR006366">
    <property type="entry name" value="CobA/CysG_C"/>
</dbReference>
<dbReference type="Pfam" id="PF13241">
    <property type="entry name" value="NAD_binding_7"/>
    <property type="match status" value="1"/>
</dbReference>
<comment type="catalytic activity">
    <reaction evidence="11">
        <text>precorrin-2 + NAD(+) = sirohydrochlorin + NADH + 2 H(+)</text>
        <dbReference type="Rhea" id="RHEA:15613"/>
        <dbReference type="ChEBI" id="CHEBI:15378"/>
        <dbReference type="ChEBI" id="CHEBI:57540"/>
        <dbReference type="ChEBI" id="CHEBI:57945"/>
        <dbReference type="ChEBI" id="CHEBI:58351"/>
        <dbReference type="ChEBI" id="CHEBI:58827"/>
        <dbReference type="EC" id="1.3.1.76"/>
    </reaction>
</comment>
<evidence type="ECO:0000256" key="6">
    <source>
        <dbReference type="ARBA" id="ARBA00023002"/>
    </source>
</evidence>
<dbReference type="Gene3D" id="3.30.950.10">
    <property type="entry name" value="Methyltransferase, Cobalt-precorrin-4 Transmethylase, Domain 2"/>
    <property type="match status" value="1"/>
</dbReference>
<dbReference type="InterPro" id="IPR014776">
    <property type="entry name" value="4pyrrole_Mease_sub2"/>
</dbReference>
<dbReference type="EMBL" id="BAAAON010000001">
    <property type="protein sequence ID" value="GAA2172548.1"/>
    <property type="molecule type" value="Genomic_DNA"/>
</dbReference>
<dbReference type="Gene3D" id="3.40.1010.10">
    <property type="entry name" value="Cobalt-precorrin-4 Transmethylase, Domain 1"/>
    <property type="match status" value="1"/>
</dbReference>
<sequence length="401" mass="41763">MTYPLGLQLRGRKVLVVGGGPVAARRLQALLDDGALVTVIAPYACEDITDAAAAGRVDWQQREYRTADLDGAWLVLAHSGSAEVQDRIAAEAEALCIWCVKGGDSAASAAWVPAVARIDDVTVAVNTNGDPKRAAALRDGVAAALESGELPLRRHRTAEGMGTVALVGGGPADAGLITTRGRRLLAMADVVVADRLGPRSLITGLSADVQVIEVGKLPGHHPVPQEEINRILVEQALLGNRVVRLKGGDPYVLGRGGEEEAYCRDHGVPVEVVPGVTSAISVPAAAGIPVTHRGVAKGFSVITGHEDIRQQTGLIPPGSDHTLILLMGVSLLRSSSASLITGGRKASTPVAIIENGWMESQRVTTGTLETIADLAELRDVKSPAVIVVGNVVALSPHWQPA</sequence>
<dbReference type="SUPFAM" id="SSF51735">
    <property type="entry name" value="NAD(P)-binding Rossmann-fold domains"/>
    <property type="match status" value="1"/>
</dbReference>
<feature type="domain" description="Tetrapyrrole methylase" evidence="12">
    <location>
        <begin position="163"/>
        <end position="371"/>
    </location>
</feature>
<keyword evidence="8" id="KW-0456">Lyase</keyword>
<protein>
    <submittedName>
        <fullName evidence="13">Uroporphyrinogen-III C-methyltransferase</fullName>
    </submittedName>
</protein>
<dbReference type="InterPro" id="IPR012409">
    <property type="entry name" value="Sirohaem_synth"/>
</dbReference>
<evidence type="ECO:0000256" key="5">
    <source>
        <dbReference type="ARBA" id="ARBA00022691"/>
    </source>
</evidence>
<accession>A0ABN3AMY8</accession>
<dbReference type="SUPFAM" id="SSF53790">
    <property type="entry name" value="Tetrapyrrole methylase"/>
    <property type="match status" value="1"/>
</dbReference>
<evidence type="ECO:0000313" key="13">
    <source>
        <dbReference type="EMBL" id="GAA2172548.1"/>
    </source>
</evidence>